<protein>
    <submittedName>
        <fullName evidence="1">Type VI secretion system baseplate subunit TssK</fullName>
    </submittedName>
</protein>
<evidence type="ECO:0000313" key="2">
    <source>
        <dbReference type="Proteomes" id="UP001329151"/>
    </source>
</evidence>
<dbReference type="KEGG" id="lto:RGQ30_29480"/>
<dbReference type="PANTHER" id="PTHR35566:SF1">
    <property type="entry name" value="TYPE VI SECRETION SYSTEM BASEPLATE COMPONENT TSSK1"/>
    <property type="match status" value="1"/>
</dbReference>
<organism evidence="1 2">
    <name type="scientific">Limnobacter thiooxidans</name>
    <dbReference type="NCBI Taxonomy" id="131080"/>
    <lineage>
        <taxon>Bacteria</taxon>
        <taxon>Pseudomonadati</taxon>
        <taxon>Pseudomonadota</taxon>
        <taxon>Betaproteobacteria</taxon>
        <taxon>Burkholderiales</taxon>
        <taxon>Burkholderiaceae</taxon>
        <taxon>Limnobacter</taxon>
    </lineage>
</organism>
<evidence type="ECO:0000313" key="1">
    <source>
        <dbReference type="EMBL" id="BET27447.1"/>
    </source>
</evidence>
<accession>A0AA86MJG5</accession>
<reference evidence="1 2" key="1">
    <citation type="submission" date="2023-10" db="EMBL/GenBank/DDBJ databases">
        <title>Complete Genome Sequence of Limnobacter thiooxidans CS-K2T, Isolated from freshwater lake sediments in Bavaria, Germany.</title>
        <authorList>
            <person name="Naruki M."/>
            <person name="Watanabe A."/>
            <person name="Warashina T."/>
            <person name="Morita T."/>
            <person name="Arakawa K."/>
        </authorList>
    </citation>
    <scope>NUCLEOTIDE SEQUENCE [LARGE SCALE GENOMIC DNA]</scope>
    <source>
        <strain evidence="1 2">CS-K2</strain>
    </source>
</reference>
<dbReference type="AlphaFoldDB" id="A0AA86MJG5"/>
<dbReference type="InterPro" id="IPR010263">
    <property type="entry name" value="T6SS_TssK"/>
</dbReference>
<keyword evidence="2" id="KW-1185">Reference proteome</keyword>
<sequence>MQLDADLLVAGRIGVLKATGYFPDGTYFSIPDKDPAPPCLTLASFPNAGKVMLSLANPHWHAPQLEWQENGENADKQARLKFVGESVEMPNHHDPELEPQSVDVARLASFLSVDTQHQEGHVQLQVCELLSSRNGEIRINEAFIEPCLCSLQNSNIRRVLDAVLALLESKISQLRQRRIRKGSHNSSEIGDFLLLQACVQHRLIFAHLLGSKQVHPEAAYLRLLACLGSVTLYGDDSAADFSPSYNHDNLRLCFDGVLTAIRNALAGLHDQHAIQIPLTPKPGGIHIGQITDRTLVDNAHFYLSVHALAPEELIQRQLPSTVKIGPVEKLRDLVNLNLPGVRLKSVQQSPAALPHYADHLCFQLETRAEPLWKLLEQTGHLAIHYAGDLPELRLELWAVRREQERLL</sequence>
<dbReference type="NCBIfam" id="TIGR03353">
    <property type="entry name" value="VI_chp_4"/>
    <property type="match status" value="1"/>
</dbReference>
<name>A0AA86MJG5_9BURK</name>
<gene>
    <name evidence="1" type="primary">tssK</name>
    <name evidence="1" type="ORF">RGQ30_29480</name>
</gene>
<dbReference type="PANTHER" id="PTHR35566">
    <property type="entry name" value="BLR3599 PROTEIN"/>
    <property type="match status" value="1"/>
</dbReference>
<dbReference type="Proteomes" id="UP001329151">
    <property type="component" value="Chromosome"/>
</dbReference>
<proteinExistence type="predicted"/>
<dbReference type="EMBL" id="AP028947">
    <property type="protein sequence ID" value="BET27447.1"/>
    <property type="molecule type" value="Genomic_DNA"/>
</dbReference>
<dbReference type="Pfam" id="PF05936">
    <property type="entry name" value="T6SS_VasE"/>
    <property type="match status" value="1"/>
</dbReference>